<evidence type="ECO:0000256" key="6">
    <source>
        <dbReference type="SAM" id="MobiDB-lite"/>
    </source>
</evidence>
<dbReference type="Proteomes" id="UP000704712">
    <property type="component" value="Unassembled WGS sequence"/>
</dbReference>
<name>A0A833SHG1_PHYIN</name>
<dbReference type="AlphaFoldDB" id="A0A833SHG1"/>
<evidence type="ECO:0000256" key="5">
    <source>
        <dbReference type="RuleBase" id="RU367124"/>
    </source>
</evidence>
<dbReference type="EMBL" id="JAACNO010000534">
    <property type="protein sequence ID" value="KAF4146998.1"/>
    <property type="molecule type" value="Genomic_DNA"/>
</dbReference>
<reference evidence="7" key="1">
    <citation type="submission" date="2020-04" db="EMBL/GenBank/DDBJ databases">
        <title>Hybrid Assembly of Korean Phytophthora infestans isolates.</title>
        <authorList>
            <person name="Prokchorchik M."/>
            <person name="Lee Y."/>
            <person name="Seo J."/>
            <person name="Cho J.-H."/>
            <person name="Park Y.-E."/>
            <person name="Jang D.-C."/>
            <person name="Im J.-S."/>
            <person name="Choi J.-G."/>
            <person name="Park H.-J."/>
            <person name="Lee G.-B."/>
            <person name="Lee Y.-G."/>
            <person name="Hong S.-Y."/>
            <person name="Cho K."/>
            <person name="Sohn K.H."/>
        </authorList>
    </citation>
    <scope>NUCLEOTIDE SEQUENCE</scope>
    <source>
        <strain evidence="7">KR_1_A1</strain>
        <strain evidence="8">KR_2_A2</strain>
    </source>
</reference>
<feature type="compositionally biased region" description="Basic and acidic residues" evidence="6">
    <location>
        <begin position="15"/>
        <end position="36"/>
    </location>
</feature>
<protein>
    <recommendedName>
        <fullName evidence="5">RxLR effector protein</fullName>
    </recommendedName>
</protein>
<feature type="compositionally biased region" description="Polar residues" evidence="6">
    <location>
        <begin position="1"/>
        <end position="10"/>
    </location>
</feature>
<evidence type="ECO:0000256" key="3">
    <source>
        <dbReference type="ARBA" id="ARBA00022525"/>
    </source>
</evidence>
<dbReference type="Pfam" id="PF16810">
    <property type="entry name" value="RXLR"/>
    <property type="match status" value="1"/>
</dbReference>
<evidence type="ECO:0000313" key="9">
    <source>
        <dbReference type="Proteomes" id="UP000602510"/>
    </source>
</evidence>
<organism evidence="7 9">
    <name type="scientific">Phytophthora infestans</name>
    <name type="common">Potato late blight agent</name>
    <name type="synonym">Botrytis infestans</name>
    <dbReference type="NCBI Taxonomy" id="4787"/>
    <lineage>
        <taxon>Eukaryota</taxon>
        <taxon>Sar</taxon>
        <taxon>Stramenopiles</taxon>
        <taxon>Oomycota</taxon>
        <taxon>Peronosporomycetes</taxon>
        <taxon>Peronosporales</taxon>
        <taxon>Peronosporaceae</taxon>
        <taxon>Phytophthora</taxon>
    </lineage>
</organism>
<keyword evidence="3 5" id="KW-0964">Secreted</keyword>
<dbReference type="EMBL" id="WSZM01000361">
    <property type="protein sequence ID" value="KAF4034562.1"/>
    <property type="molecule type" value="Genomic_DNA"/>
</dbReference>
<proteinExistence type="inferred from homology"/>
<gene>
    <name evidence="7" type="ORF">GN244_ATG13468</name>
    <name evidence="8" type="ORF">GN958_ATG03809</name>
</gene>
<evidence type="ECO:0000313" key="7">
    <source>
        <dbReference type="EMBL" id="KAF4034562.1"/>
    </source>
</evidence>
<comment type="subcellular location">
    <subcellularLocation>
        <location evidence="1 5">Secreted</location>
    </subcellularLocation>
</comment>
<comment type="domain">
    <text evidence="5">The RxLR-dEER motif acts to carry the protein into the host cell cytoplasm through binding to cell surface phosphatidylinositol-3-phosphate.</text>
</comment>
<dbReference type="Proteomes" id="UP000602510">
    <property type="component" value="Unassembled WGS sequence"/>
</dbReference>
<evidence type="ECO:0000256" key="4">
    <source>
        <dbReference type="ARBA" id="ARBA00022729"/>
    </source>
</evidence>
<comment type="function">
    <text evidence="5">Effector that suppresses plant defense responses during pathogen infection.</text>
</comment>
<comment type="caution">
    <text evidence="7">The sequence shown here is derived from an EMBL/GenBank/DDBJ whole genome shotgun (WGS) entry which is preliminary data.</text>
</comment>
<evidence type="ECO:0000256" key="2">
    <source>
        <dbReference type="ARBA" id="ARBA00010400"/>
    </source>
</evidence>
<evidence type="ECO:0000256" key="1">
    <source>
        <dbReference type="ARBA" id="ARBA00004613"/>
    </source>
</evidence>
<accession>A0A833SHG1</accession>
<evidence type="ECO:0000313" key="8">
    <source>
        <dbReference type="EMBL" id="KAF4146998.1"/>
    </source>
</evidence>
<feature type="region of interest" description="Disordered" evidence="6">
    <location>
        <begin position="1"/>
        <end position="36"/>
    </location>
</feature>
<comment type="similarity">
    <text evidence="2 5">Belongs to the RxLR effector family.</text>
</comment>
<sequence>MTDDANQVNVTPDIPSERFLRTHHHTDEESADSEERVLTPEQLRKLEKLANKLGFDSNSAMTVAGYVNKIPEKKYKKYEKKTQPV</sequence>
<dbReference type="InterPro" id="IPR031825">
    <property type="entry name" value="RXLR"/>
</dbReference>
<keyword evidence="9" id="KW-1185">Reference proteome</keyword>
<keyword evidence="4" id="KW-0732">Signal</keyword>